<sequence length="131" mass="14750">MEEKEVILKLSGEGTYTAIMPSGNANVGEKGLKPMELLLASLAGCGGVDVYTILKKKRQPVEDIEIEVKGYRREKHPRVYERIVVKYKVKGEVEPKAVQQAVKLSVEKYCSVFAMLRNSVEIEVEYEVCQD</sequence>
<name>A0A497XM50_9AQUI</name>
<gene>
    <name evidence="1" type="ORF">BCF55_0237</name>
</gene>
<reference evidence="1 2" key="1">
    <citation type="submission" date="2018-10" db="EMBL/GenBank/DDBJ databases">
        <title>Genomic Encyclopedia of Archaeal and Bacterial Type Strains, Phase II (KMG-II): from individual species to whole genera.</title>
        <authorList>
            <person name="Goeker M."/>
        </authorList>
    </citation>
    <scope>NUCLEOTIDE SEQUENCE [LARGE SCALE GENOMIC DNA]</scope>
    <source>
        <strain evidence="1 2">DSM 16510</strain>
    </source>
</reference>
<dbReference type="InterPro" id="IPR036102">
    <property type="entry name" value="OsmC/Ohrsf"/>
</dbReference>
<dbReference type="EMBL" id="RCCJ01000001">
    <property type="protein sequence ID" value="RLJ69976.1"/>
    <property type="molecule type" value="Genomic_DNA"/>
</dbReference>
<organism evidence="1 2">
    <name type="scientific">Hydrogenivirga caldilitoris</name>
    <dbReference type="NCBI Taxonomy" id="246264"/>
    <lineage>
        <taxon>Bacteria</taxon>
        <taxon>Pseudomonadati</taxon>
        <taxon>Aquificota</taxon>
        <taxon>Aquificia</taxon>
        <taxon>Aquificales</taxon>
        <taxon>Aquificaceae</taxon>
        <taxon>Hydrogenivirga</taxon>
    </lineage>
</organism>
<evidence type="ECO:0000313" key="1">
    <source>
        <dbReference type="EMBL" id="RLJ69976.1"/>
    </source>
</evidence>
<proteinExistence type="predicted"/>
<dbReference type="PANTHER" id="PTHR34352">
    <property type="entry name" value="PROTEIN YHFA"/>
    <property type="match status" value="1"/>
</dbReference>
<dbReference type="InterPro" id="IPR003718">
    <property type="entry name" value="OsmC/Ohr_fam"/>
</dbReference>
<dbReference type="Pfam" id="PF02566">
    <property type="entry name" value="OsmC"/>
    <property type="match status" value="1"/>
</dbReference>
<dbReference type="Gene3D" id="3.30.300.20">
    <property type="match status" value="1"/>
</dbReference>
<accession>A0A497XM50</accession>
<dbReference type="PANTHER" id="PTHR34352:SF1">
    <property type="entry name" value="PROTEIN YHFA"/>
    <property type="match status" value="1"/>
</dbReference>
<dbReference type="AlphaFoldDB" id="A0A497XM50"/>
<dbReference type="InterPro" id="IPR015946">
    <property type="entry name" value="KH_dom-like_a/b"/>
</dbReference>
<protein>
    <submittedName>
        <fullName evidence="1">Putative redox protein</fullName>
    </submittedName>
</protein>
<dbReference type="OrthoDB" id="9804010at2"/>
<evidence type="ECO:0000313" key="2">
    <source>
        <dbReference type="Proteomes" id="UP000267841"/>
    </source>
</evidence>
<dbReference type="Proteomes" id="UP000267841">
    <property type="component" value="Unassembled WGS sequence"/>
</dbReference>
<dbReference type="SUPFAM" id="SSF82784">
    <property type="entry name" value="OsmC-like"/>
    <property type="match status" value="1"/>
</dbReference>
<keyword evidence="2" id="KW-1185">Reference proteome</keyword>
<comment type="caution">
    <text evidence="1">The sequence shown here is derived from an EMBL/GenBank/DDBJ whole genome shotgun (WGS) entry which is preliminary data.</text>
</comment>
<dbReference type="RefSeq" id="WP_121008989.1">
    <property type="nucleotide sequence ID" value="NZ_RCCJ01000001.1"/>
</dbReference>